<sequence length="123" mass="13023">MIVTGAMLAEAATVADGKLYVLGGVLTDFWQPPGGYLIETLLIVLIQAEEGDLHNPQFVEVSITTPDGKSGSSRLPVPEVATAGTRAGFFFHKIGFEAKVPGQYVIVVESVSLPIEVHAPQFG</sequence>
<gene>
    <name evidence="1" type="ORF">GOALK_002_00510</name>
</gene>
<evidence type="ECO:0000313" key="1">
    <source>
        <dbReference type="EMBL" id="GAA10586.1"/>
    </source>
</evidence>
<dbReference type="GeneID" id="80261121"/>
<evidence type="ECO:0000313" key="2">
    <source>
        <dbReference type="Proteomes" id="UP000003558"/>
    </source>
</evidence>
<accession>F9VPP7</accession>
<comment type="caution">
    <text evidence="1">The sequence shown here is derived from an EMBL/GenBank/DDBJ whole genome shotgun (WGS) entry which is preliminary data.</text>
</comment>
<proteinExistence type="predicted"/>
<organism evidence="1 2">
    <name type="scientific">Gordonia alkanivorans NBRC 16433</name>
    <dbReference type="NCBI Taxonomy" id="1027371"/>
    <lineage>
        <taxon>Bacteria</taxon>
        <taxon>Bacillati</taxon>
        <taxon>Actinomycetota</taxon>
        <taxon>Actinomycetes</taxon>
        <taxon>Mycobacteriales</taxon>
        <taxon>Gordoniaceae</taxon>
        <taxon>Gordonia</taxon>
    </lineage>
</organism>
<reference evidence="1 2" key="1">
    <citation type="submission" date="2011-05" db="EMBL/GenBank/DDBJ databases">
        <title>Whole genome shotgun sequence of Gordonia alkanivorans NBRC 16433.</title>
        <authorList>
            <person name="Hosoyama A."/>
            <person name="Nakamura S."/>
            <person name="Takarada H."/>
            <person name="Tsuchikane K."/>
            <person name="Yamazaki S."/>
            <person name="Fujita N."/>
        </authorList>
    </citation>
    <scope>NUCLEOTIDE SEQUENCE [LARGE SCALE GENOMIC DNA]</scope>
    <source>
        <strain evidence="1 2">NBRC 16433</strain>
    </source>
</reference>
<dbReference type="RefSeq" id="WP_006356768.1">
    <property type="nucleotide sequence ID" value="NZ_BACI01000002.1"/>
</dbReference>
<dbReference type="EMBL" id="BACI01000002">
    <property type="protein sequence ID" value="GAA10586.1"/>
    <property type="molecule type" value="Genomic_DNA"/>
</dbReference>
<dbReference type="AlphaFoldDB" id="F9VPP7"/>
<dbReference type="Proteomes" id="UP000003558">
    <property type="component" value="Unassembled WGS sequence"/>
</dbReference>
<protein>
    <submittedName>
        <fullName evidence="1">Uncharacterized protein</fullName>
    </submittedName>
</protein>
<name>F9VPP7_9ACTN</name>